<name>A0A934IKG7_9RHOB</name>
<proteinExistence type="predicted"/>
<reference evidence="1" key="1">
    <citation type="submission" date="2020-12" db="EMBL/GenBank/DDBJ databases">
        <title>Bacterial taxonomy.</title>
        <authorList>
            <person name="Pan X."/>
        </authorList>
    </citation>
    <scope>NUCLEOTIDE SEQUENCE</scope>
    <source>
        <strain evidence="1">KCTC 52957</strain>
    </source>
</reference>
<sequence length="134" mass="15400">MRGRVLEQRDLQERTEELRRSFTDEDDGYICTCMVADDSRSLPPPAPMDARERKWVAAKLLRPVNADTAAELDGLSAEENLMVHEEYWAMTVGRLENEPGPNRFKRLAAQYTQTKVFALRAWRMASVSDLQDEP</sequence>
<comment type="caution">
    <text evidence="1">The sequence shown here is derived from an EMBL/GenBank/DDBJ whole genome shotgun (WGS) entry which is preliminary data.</text>
</comment>
<evidence type="ECO:0000313" key="1">
    <source>
        <dbReference type="EMBL" id="MBJ3764607.1"/>
    </source>
</evidence>
<keyword evidence="2" id="KW-1185">Reference proteome</keyword>
<dbReference type="EMBL" id="JAEKPD010000033">
    <property type="protein sequence ID" value="MBJ3764607.1"/>
    <property type="molecule type" value="Genomic_DNA"/>
</dbReference>
<accession>A0A934IKG7</accession>
<dbReference type="RefSeq" id="WP_198917779.1">
    <property type="nucleotide sequence ID" value="NZ_JAEKPD010000033.1"/>
</dbReference>
<organism evidence="1 2">
    <name type="scientific">Palleronia pontilimi</name>
    <dbReference type="NCBI Taxonomy" id="1964209"/>
    <lineage>
        <taxon>Bacteria</taxon>
        <taxon>Pseudomonadati</taxon>
        <taxon>Pseudomonadota</taxon>
        <taxon>Alphaproteobacteria</taxon>
        <taxon>Rhodobacterales</taxon>
        <taxon>Roseobacteraceae</taxon>
        <taxon>Palleronia</taxon>
    </lineage>
</organism>
<gene>
    <name evidence="1" type="ORF">ILP92_17885</name>
</gene>
<protein>
    <submittedName>
        <fullName evidence="1">Uncharacterized protein</fullName>
    </submittedName>
</protein>
<evidence type="ECO:0000313" key="2">
    <source>
        <dbReference type="Proteomes" id="UP000642488"/>
    </source>
</evidence>
<dbReference type="Proteomes" id="UP000642488">
    <property type="component" value="Unassembled WGS sequence"/>
</dbReference>
<dbReference type="AlphaFoldDB" id="A0A934IKG7"/>